<dbReference type="Proteomes" id="UP000639274">
    <property type="component" value="Chromosome"/>
</dbReference>
<proteinExistence type="predicted"/>
<keyword evidence="1" id="KW-1133">Transmembrane helix</keyword>
<dbReference type="RefSeq" id="WP_200616206.1">
    <property type="nucleotide sequence ID" value="NZ_CP071518.1"/>
</dbReference>
<gene>
    <name evidence="2" type="ORF">I8J32_005980</name>
</gene>
<name>A0A974Y159_9GAMM</name>
<accession>A0A974Y159</accession>
<sequence>MAAMGFGCLATFLTYGAAFCVGILGLGFAARMLAWPSALLVSLVPVHNIGTAQDPVGEGTPLHVLAWIAGIPLAAGIYALGIYLWLRLRRRRP</sequence>
<evidence type="ECO:0000313" key="2">
    <source>
        <dbReference type="EMBL" id="QSX79409.1"/>
    </source>
</evidence>
<protein>
    <submittedName>
        <fullName evidence="2">Uncharacterized protein</fullName>
    </submittedName>
</protein>
<keyword evidence="1" id="KW-0812">Transmembrane</keyword>
<feature type="transmembrane region" description="Helical" evidence="1">
    <location>
        <begin position="12"/>
        <end position="34"/>
    </location>
</feature>
<reference evidence="2 3" key="1">
    <citation type="submission" date="2021-03" db="EMBL/GenBank/DDBJ databases">
        <title>Lysobacter sp. nov. isolated from soil of gangwondo yeongwol, south Korea.</title>
        <authorList>
            <person name="Kim K.R."/>
            <person name="Kim K.H."/>
            <person name="Jeon C.O."/>
        </authorList>
    </citation>
    <scope>NUCLEOTIDE SEQUENCE [LARGE SCALE GENOMIC DNA]</scope>
    <source>
        <strain evidence="2 3">R19</strain>
    </source>
</reference>
<evidence type="ECO:0000313" key="3">
    <source>
        <dbReference type="Proteomes" id="UP000639274"/>
    </source>
</evidence>
<keyword evidence="1" id="KW-0472">Membrane</keyword>
<evidence type="ECO:0000256" key="1">
    <source>
        <dbReference type="SAM" id="Phobius"/>
    </source>
</evidence>
<dbReference type="EMBL" id="CP071518">
    <property type="protein sequence ID" value="QSX79409.1"/>
    <property type="molecule type" value="Genomic_DNA"/>
</dbReference>
<organism evidence="2 3">
    <name type="scientific">Agrilutibacter solisilvae</name>
    <dbReference type="NCBI Taxonomy" id="2763317"/>
    <lineage>
        <taxon>Bacteria</taxon>
        <taxon>Pseudomonadati</taxon>
        <taxon>Pseudomonadota</taxon>
        <taxon>Gammaproteobacteria</taxon>
        <taxon>Lysobacterales</taxon>
        <taxon>Lysobacteraceae</taxon>
        <taxon>Agrilutibacter</taxon>
    </lineage>
</organism>
<feature type="transmembrane region" description="Helical" evidence="1">
    <location>
        <begin position="64"/>
        <end position="86"/>
    </location>
</feature>
<dbReference type="KEGG" id="lsf:I8J32_005980"/>
<dbReference type="AlphaFoldDB" id="A0A974Y159"/>
<keyword evidence="3" id="KW-1185">Reference proteome</keyword>